<proteinExistence type="predicted"/>
<keyword evidence="2" id="KW-0812">Transmembrane</keyword>
<feature type="transmembrane region" description="Helical" evidence="2">
    <location>
        <begin position="7"/>
        <end position="30"/>
    </location>
</feature>
<dbReference type="KEGG" id="apac:S7S_01420"/>
<evidence type="ECO:0000256" key="1">
    <source>
        <dbReference type="SAM" id="MobiDB-lite"/>
    </source>
</evidence>
<dbReference type="OrthoDB" id="9766390at2"/>
<dbReference type="PANTHER" id="PTHR30441">
    <property type="entry name" value="DUF748 DOMAIN-CONTAINING PROTEIN"/>
    <property type="match status" value="1"/>
</dbReference>
<evidence type="ECO:0000313" key="4">
    <source>
        <dbReference type="EMBL" id="AJD46708.1"/>
    </source>
</evidence>
<reference evidence="4 5" key="1">
    <citation type="journal article" date="2012" name="J. Bacteriol.">
        <title>Genome sequence of an alkane-degrading bacterium, Alcanivorax pacificus type strain W11-5, isolated from deep sea sediment.</title>
        <authorList>
            <person name="Lai Q."/>
            <person name="Shao Z."/>
        </authorList>
    </citation>
    <scope>NUCLEOTIDE SEQUENCE [LARGE SCALE GENOMIC DNA]</scope>
    <source>
        <strain evidence="4 5">W11-5</strain>
    </source>
</reference>
<feature type="compositionally biased region" description="Low complexity" evidence="1">
    <location>
        <begin position="399"/>
        <end position="409"/>
    </location>
</feature>
<keyword evidence="2" id="KW-1133">Transmembrane helix</keyword>
<evidence type="ECO:0000256" key="2">
    <source>
        <dbReference type="SAM" id="Phobius"/>
    </source>
</evidence>
<dbReference type="InterPro" id="IPR052894">
    <property type="entry name" value="AsmA-related"/>
</dbReference>
<dbReference type="Pfam" id="PF05170">
    <property type="entry name" value="AsmA"/>
    <property type="match status" value="1"/>
</dbReference>
<sequence length="733" mass="78842">MARAARIALYTLIGLIVLLGVAVFVITRVIDPNDFKPQISDLARQHANLNLDIQGDLAWTFWPSLGVSIGRTEARIGDDEDLFAAIGDARVGVAVWPLLFGNVEMDAISLSGLDLNLIENEQGGNWERIAASDTPAEETPADAEQGDSSAMDIPLTIPEVTVADSRLRYRNTTDGTDIIIEHINVAASDVQLEEPFPVQASLRYQDQDDIRIDVEVDTMVGVNLDANHYTLAPLNVKTAIGGLTSTPVDISAQLNVDAALDDDVVKVTDLVLEAAGTRTTGNVQVSGLSSQMQFSGKLATDPFDANAALRAIGEAPIETSDSNALKQIAFAADIGGPANSLLLDPLKITVDSSTITGKAGITDMDSMAMMFDLAMDQINLDGYLPPASDEEAPATAQGESSAPPALSEEPLLPLDTLRGLNVDGKLAIGKVLMEGLDASDIKVAMDARNGLLRLTEANGKTLNGSFTTSARLDARSDTPTMSLTSRINTVQIQPLMKLALSDDLFTGIATIHTEMNTRGNSEKALMENAEGKVDFGLADGIVRGVNLHDAVIGGLNDMLGNFQALTAFIPNLEGGKLPRELSEDTKIVDLKSIARLDNMVATVESLNANLDRGATLNGKGWLNILNEDFDIELGMKVPSISSDPRLSEREWPLRCAGNLNGSPARWCLPSSDAFRSAGRDLVTQLASDKLGVDLPQNREQLEQEVQDRVQEEREKAEEKVRDRAREELQKLFR</sequence>
<dbReference type="HOGENOM" id="CLU_012870_0_1_6"/>
<evidence type="ECO:0000259" key="3">
    <source>
        <dbReference type="Pfam" id="PF05170"/>
    </source>
</evidence>
<feature type="domain" description="AsmA" evidence="3">
    <location>
        <begin position="1"/>
        <end position="555"/>
    </location>
</feature>
<gene>
    <name evidence="4" type="ORF">S7S_01420</name>
</gene>
<accession>A0A0B4XJG7</accession>
<dbReference type="GO" id="GO:0005886">
    <property type="term" value="C:plasma membrane"/>
    <property type="evidence" value="ECO:0007669"/>
    <property type="project" value="TreeGrafter"/>
</dbReference>
<feature type="compositionally biased region" description="Basic and acidic residues" evidence="1">
    <location>
        <begin position="699"/>
        <end position="733"/>
    </location>
</feature>
<dbReference type="Proteomes" id="UP000006764">
    <property type="component" value="Chromosome"/>
</dbReference>
<evidence type="ECO:0000313" key="5">
    <source>
        <dbReference type="Proteomes" id="UP000006764"/>
    </source>
</evidence>
<dbReference type="GO" id="GO:0090313">
    <property type="term" value="P:regulation of protein targeting to membrane"/>
    <property type="evidence" value="ECO:0007669"/>
    <property type="project" value="TreeGrafter"/>
</dbReference>
<feature type="region of interest" description="Disordered" evidence="1">
    <location>
        <begin position="382"/>
        <end position="409"/>
    </location>
</feature>
<protein>
    <recommendedName>
        <fullName evidence="3">AsmA domain-containing protein</fullName>
    </recommendedName>
</protein>
<organism evidence="4 5">
    <name type="scientific">Isoalcanivorax pacificus W11-5</name>
    <dbReference type="NCBI Taxonomy" id="391936"/>
    <lineage>
        <taxon>Bacteria</taxon>
        <taxon>Pseudomonadati</taxon>
        <taxon>Pseudomonadota</taxon>
        <taxon>Gammaproteobacteria</taxon>
        <taxon>Oceanospirillales</taxon>
        <taxon>Alcanivoracaceae</taxon>
        <taxon>Isoalcanivorax</taxon>
    </lineage>
</organism>
<dbReference type="PANTHER" id="PTHR30441:SF4">
    <property type="entry name" value="PROTEIN ASMA"/>
    <property type="match status" value="1"/>
</dbReference>
<dbReference type="AlphaFoldDB" id="A0A0B4XJG7"/>
<name>A0A0B4XJG7_9GAMM</name>
<feature type="region of interest" description="Disordered" evidence="1">
    <location>
        <begin position="693"/>
        <end position="733"/>
    </location>
</feature>
<keyword evidence="5" id="KW-1185">Reference proteome</keyword>
<dbReference type="EMBL" id="CP004387">
    <property type="protein sequence ID" value="AJD46708.1"/>
    <property type="molecule type" value="Genomic_DNA"/>
</dbReference>
<dbReference type="RefSeq" id="WP_008736266.1">
    <property type="nucleotide sequence ID" value="NZ_CP004387.1"/>
</dbReference>
<dbReference type="STRING" id="391936.S7S_01420"/>
<dbReference type="InterPro" id="IPR007844">
    <property type="entry name" value="AsmA"/>
</dbReference>
<keyword evidence="2" id="KW-0472">Membrane</keyword>